<evidence type="ECO:0000256" key="1">
    <source>
        <dbReference type="SAM" id="Phobius"/>
    </source>
</evidence>
<reference evidence="2 3" key="1">
    <citation type="journal article" date="2021" name="Nat. Commun.">
        <title>Genetic determinants of endophytism in the Arabidopsis root mycobiome.</title>
        <authorList>
            <person name="Mesny F."/>
            <person name="Miyauchi S."/>
            <person name="Thiergart T."/>
            <person name="Pickel B."/>
            <person name="Atanasova L."/>
            <person name="Karlsson M."/>
            <person name="Huettel B."/>
            <person name="Barry K.W."/>
            <person name="Haridas S."/>
            <person name="Chen C."/>
            <person name="Bauer D."/>
            <person name="Andreopoulos W."/>
            <person name="Pangilinan J."/>
            <person name="LaButti K."/>
            <person name="Riley R."/>
            <person name="Lipzen A."/>
            <person name="Clum A."/>
            <person name="Drula E."/>
            <person name="Henrissat B."/>
            <person name="Kohler A."/>
            <person name="Grigoriev I.V."/>
            <person name="Martin F.M."/>
            <person name="Hacquard S."/>
        </authorList>
    </citation>
    <scope>NUCLEOTIDE SEQUENCE [LARGE SCALE GENOMIC DNA]</scope>
    <source>
        <strain evidence="2 3">MPI-CAGE-CH-0241</strain>
    </source>
</reference>
<evidence type="ECO:0000313" key="3">
    <source>
        <dbReference type="Proteomes" id="UP000777438"/>
    </source>
</evidence>
<gene>
    <name evidence="2" type="ORF">B0T10DRAFT_410975</name>
</gene>
<dbReference type="Proteomes" id="UP000777438">
    <property type="component" value="Unassembled WGS sequence"/>
</dbReference>
<dbReference type="AlphaFoldDB" id="A0A9P8VXH6"/>
<sequence length="220" mass="25020">LDATYLPVLDKLMVGLSTKERGKVLRQFRTIVGSIIILASPLSTVALAQILAVAQGTVDSQMSMLHSVLSIPQSAESPVRLLHLSFRDFLLDSEKQEENPFWVDERATHEKLTTNCLKLLSENHRLREDICGLEMPGRLRDDVDRQNIDSCLPSEVQYACLYWVYHLKGSRVRLHDGHQALQFLQHHFLHWLEALSLIGRISESIGLIDQLQNLVDVSQF</sequence>
<organism evidence="2 3">
    <name type="scientific">Thelonectria olida</name>
    <dbReference type="NCBI Taxonomy" id="1576542"/>
    <lineage>
        <taxon>Eukaryota</taxon>
        <taxon>Fungi</taxon>
        <taxon>Dikarya</taxon>
        <taxon>Ascomycota</taxon>
        <taxon>Pezizomycotina</taxon>
        <taxon>Sordariomycetes</taxon>
        <taxon>Hypocreomycetidae</taxon>
        <taxon>Hypocreales</taxon>
        <taxon>Nectriaceae</taxon>
        <taxon>Thelonectria</taxon>
    </lineage>
</organism>
<feature type="non-terminal residue" evidence="2">
    <location>
        <position position="1"/>
    </location>
</feature>
<keyword evidence="3" id="KW-1185">Reference proteome</keyword>
<dbReference type="OrthoDB" id="538223at2759"/>
<evidence type="ECO:0000313" key="2">
    <source>
        <dbReference type="EMBL" id="KAH6883479.1"/>
    </source>
</evidence>
<name>A0A9P8VXH6_9HYPO</name>
<keyword evidence="1" id="KW-0472">Membrane</keyword>
<accession>A0A9P8VXH6</accession>
<comment type="caution">
    <text evidence="2">The sequence shown here is derived from an EMBL/GenBank/DDBJ whole genome shotgun (WGS) entry which is preliminary data.</text>
</comment>
<protein>
    <submittedName>
        <fullName evidence="2">WD domain-containing protein</fullName>
    </submittedName>
</protein>
<feature type="transmembrane region" description="Helical" evidence="1">
    <location>
        <begin position="31"/>
        <end position="54"/>
    </location>
</feature>
<dbReference type="EMBL" id="JAGPYM010000023">
    <property type="protein sequence ID" value="KAH6883479.1"/>
    <property type="molecule type" value="Genomic_DNA"/>
</dbReference>
<keyword evidence="1" id="KW-0812">Transmembrane</keyword>
<proteinExistence type="predicted"/>
<keyword evidence="1" id="KW-1133">Transmembrane helix</keyword>